<dbReference type="PANTHER" id="PTHR31468:SF8">
    <property type="entry name" value="1,3-BETA-GLUCANOSYLTRANSFERASE GAS2"/>
    <property type="match status" value="1"/>
</dbReference>
<keyword evidence="5" id="KW-0472">Membrane</keyword>
<accession>F9WW36</accession>
<keyword evidence="5" id="KW-0449">Lipoprotein</keyword>
<dbReference type="AlphaFoldDB" id="F9WW36"/>
<comment type="subcellular location">
    <subcellularLocation>
        <location evidence="1 5">Cell membrane</location>
        <topology evidence="1 5">Lipid-anchor</topology>
        <topology evidence="1 5">GPI-anchor</topology>
    </subcellularLocation>
</comment>
<protein>
    <recommendedName>
        <fullName evidence="5">1,3-beta-glucanosyltransferase</fullName>
        <ecNumber evidence="5">2.4.1.-</ecNumber>
    </recommendedName>
</protein>
<name>F9WW36_ZYMTI</name>
<dbReference type="eggNOG" id="ENOG502SHAA">
    <property type="taxonomic scope" value="Eukaryota"/>
</dbReference>
<feature type="chain" id="PRO_5005130606" description="1,3-beta-glucanosyltransferase" evidence="5">
    <location>
        <begin position="18"/>
        <end position="104"/>
    </location>
</feature>
<feature type="signal peptide" evidence="5">
    <location>
        <begin position="1"/>
        <end position="17"/>
    </location>
</feature>
<sequence length="104" mass="11362">LLATLLVSAFALPTIEAKGAKFFTSEGKQWFIKGIAYQLTPDDPLATPDQCKLDASLMKTLGANAIRVYHVDPSANHDECMSAFSDAGVYVFLDLDTFDTYILP</sequence>
<dbReference type="InterPro" id="IPR017853">
    <property type="entry name" value="GH"/>
</dbReference>
<feature type="non-terminal residue" evidence="6">
    <location>
        <position position="104"/>
    </location>
</feature>
<dbReference type="SUPFAM" id="SSF51445">
    <property type="entry name" value="(Trans)glycosidases"/>
    <property type="match status" value="1"/>
</dbReference>
<dbReference type="GO" id="GO:0042124">
    <property type="term" value="F:1,3-beta-glucanosyltransferase activity"/>
    <property type="evidence" value="ECO:0007669"/>
    <property type="project" value="TreeGrafter"/>
</dbReference>
<evidence type="ECO:0000313" key="7">
    <source>
        <dbReference type="Proteomes" id="UP000008062"/>
    </source>
</evidence>
<evidence type="ECO:0000256" key="3">
    <source>
        <dbReference type="ARBA" id="ARBA00022729"/>
    </source>
</evidence>
<dbReference type="InParanoid" id="F9WW36"/>
<gene>
    <name evidence="6" type="ORF">MYCGRDRAFT_19433</name>
</gene>
<dbReference type="RefSeq" id="XP_003857682.1">
    <property type="nucleotide sequence ID" value="XM_003857634.1"/>
</dbReference>
<dbReference type="OMA" id="SGCMTAF"/>
<keyword evidence="4" id="KW-0325">Glycoprotein</keyword>
<dbReference type="InterPro" id="IPR004886">
    <property type="entry name" value="Glucanosyltransferase"/>
</dbReference>
<organism evidence="6 7">
    <name type="scientific">Zymoseptoria tritici (strain CBS 115943 / IPO323)</name>
    <name type="common">Speckled leaf blotch fungus</name>
    <name type="synonym">Septoria tritici</name>
    <dbReference type="NCBI Taxonomy" id="336722"/>
    <lineage>
        <taxon>Eukaryota</taxon>
        <taxon>Fungi</taxon>
        <taxon>Dikarya</taxon>
        <taxon>Ascomycota</taxon>
        <taxon>Pezizomycotina</taxon>
        <taxon>Dothideomycetes</taxon>
        <taxon>Dothideomycetidae</taxon>
        <taxon>Mycosphaerellales</taxon>
        <taxon>Mycosphaerellaceae</taxon>
        <taxon>Zymoseptoria</taxon>
    </lineage>
</organism>
<feature type="non-terminal residue" evidence="6">
    <location>
        <position position="1"/>
    </location>
</feature>
<dbReference type="OrthoDB" id="421038at2759"/>
<keyword evidence="5" id="KW-0336">GPI-anchor</keyword>
<dbReference type="EC" id="2.4.1.-" evidence="5"/>
<dbReference type="PANTHER" id="PTHR31468">
    <property type="entry name" value="1,3-BETA-GLUCANOSYLTRANSFERASE GAS1"/>
    <property type="match status" value="1"/>
</dbReference>
<dbReference type="GO" id="GO:0005886">
    <property type="term" value="C:plasma membrane"/>
    <property type="evidence" value="ECO:0007669"/>
    <property type="project" value="UniProtKB-SubCell"/>
</dbReference>
<evidence type="ECO:0000313" key="6">
    <source>
        <dbReference type="EMBL" id="EGP92658.1"/>
    </source>
</evidence>
<comment type="similarity">
    <text evidence="2 5">Belongs to the glycosyl hydrolase 72 family.</text>
</comment>
<dbReference type="GeneID" id="13403905"/>
<keyword evidence="5" id="KW-0808">Transferase</keyword>
<proteinExistence type="inferred from homology"/>
<evidence type="ECO:0000256" key="1">
    <source>
        <dbReference type="ARBA" id="ARBA00004609"/>
    </source>
</evidence>
<evidence type="ECO:0000256" key="5">
    <source>
        <dbReference type="RuleBase" id="RU361209"/>
    </source>
</evidence>
<comment type="function">
    <text evidence="5">Splits internally a 1,3-beta-glucan molecule and transfers the newly generated reducing end (the donor) to the non-reducing end of another 1,3-beta-glucan molecule (the acceptor) forming a 1,3-beta linkage, resulting in the elongation of 1,3-beta-glucan chains in the cell wall.</text>
</comment>
<reference evidence="6 7" key="1">
    <citation type="journal article" date="2011" name="PLoS Genet.">
        <title>Finished genome of the fungal wheat pathogen Mycosphaerella graminicola reveals dispensome structure, chromosome plasticity, and stealth pathogenesis.</title>
        <authorList>
            <person name="Goodwin S.B."/>
            <person name="Ben M'barek S."/>
            <person name="Dhillon B."/>
            <person name="Wittenberg A.H.J."/>
            <person name="Crane C.F."/>
            <person name="Hane J.K."/>
            <person name="Foster A.J."/>
            <person name="Van der Lee T.A.J."/>
            <person name="Grimwood J."/>
            <person name="Aerts A."/>
            <person name="Antoniw J."/>
            <person name="Bailey A."/>
            <person name="Bluhm B."/>
            <person name="Bowler J."/>
            <person name="Bristow J."/>
            <person name="van der Burgt A."/>
            <person name="Canto-Canche B."/>
            <person name="Churchill A.C.L."/>
            <person name="Conde-Ferraez L."/>
            <person name="Cools H.J."/>
            <person name="Coutinho P.M."/>
            <person name="Csukai M."/>
            <person name="Dehal P."/>
            <person name="De Wit P."/>
            <person name="Donzelli B."/>
            <person name="van de Geest H.C."/>
            <person name="van Ham R.C.H.J."/>
            <person name="Hammond-Kosack K.E."/>
            <person name="Henrissat B."/>
            <person name="Kilian A."/>
            <person name="Kobayashi A.K."/>
            <person name="Koopmann E."/>
            <person name="Kourmpetis Y."/>
            <person name="Kuzniar A."/>
            <person name="Lindquist E."/>
            <person name="Lombard V."/>
            <person name="Maliepaard C."/>
            <person name="Martins N."/>
            <person name="Mehrabi R."/>
            <person name="Nap J.P.H."/>
            <person name="Ponomarenko A."/>
            <person name="Rudd J.J."/>
            <person name="Salamov A."/>
            <person name="Schmutz J."/>
            <person name="Schouten H.J."/>
            <person name="Shapiro H."/>
            <person name="Stergiopoulos I."/>
            <person name="Torriani S.F.F."/>
            <person name="Tu H."/>
            <person name="de Vries R.P."/>
            <person name="Waalwijk C."/>
            <person name="Ware S.B."/>
            <person name="Wiebenga A."/>
            <person name="Zwiers L.-H."/>
            <person name="Oliver R.P."/>
            <person name="Grigoriev I.V."/>
            <person name="Kema G.H.J."/>
        </authorList>
    </citation>
    <scope>NUCLEOTIDE SEQUENCE [LARGE SCALE GENOMIC DNA]</scope>
    <source>
        <strain evidence="7">CBS 115943 / IPO323</strain>
    </source>
</reference>
<dbReference type="GO" id="GO:0098552">
    <property type="term" value="C:side of membrane"/>
    <property type="evidence" value="ECO:0007669"/>
    <property type="project" value="UniProtKB-KW"/>
</dbReference>
<dbReference type="KEGG" id="ztr:MYCGRDRAFT_19433"/>
<evidence type="ECO:0000256" key="4">
    <source>
        <dbReference type="ARBA" id="ARBA00023180"/>
    </source>
</evidence>
<evidence type="ECO:0000256" key="2">
    <source>
        <dbReference type="ARBA" id="ARBA00007528"/>
    </source>
</evidence>
<dbReference type="GO" id="GO:0031505">
    <property type="term" value="P:fungal-type cell wall organization"/>
    <property type="evidence" value="ECO:0007669"/>
    <property type="project" value="TreeGrafter"/>
</dbReference>
<dbReference type="GO" id="GO:0071970">
    <property type="term" value="P:fungal-type cell wall (1-&gt;3)-beta-D-glucan biosynthetic process"/>
    <property type="evidence" value="ECO:0007669"/>
    <property type="project" value="TreeGrafter"/>
</dbReference>
<dbReference type="HOGENOM" id="CLU_156757_0_0_1"/>
<dbReference type="Gene3D" id="3.20.20.80">
    <property type="entry name" value="Glycosidases"/>
    <property type="match status" value="1"/>
</dbReference>
<dbReference type="Pfam" id="PF03198">
    <property type="entry name" value="Glyco_hydro_72"/>
    <property type="match status" value="1"/>
</dbReference>
<dbReference type="EMBL" id="CM001196">
    <property type="protein sequence ID" value="EGP92658.1"/>
    <property type="molecule type" value="Genomic_DNA"/>
</dbReference>
<keyword evidence="7" id="KW-1185">Reference proteome</keyword>
<dbReference type="Proteomes" id="UP000008062">
    <property type="component" value="Chromosome 1"/>
</dbReference>
<keyword evidence="3 5" id="KW-0732">Signal</keyword>